<evidence type="ECO:0000256" key="3">
    <source>
        <dbReference type="ARBA" id="ARBA00023315"/>
    </source>
</evidence>
<feature type="active site" description="Proton acceptor; via carboxylate" evidence="4">
    <location>
        <position position="418"/>
    </location>
</feature>
<dbReference type="Pfam" id="PF13530">
    <property type="entry name" value="SCP2_2"/>
    <property type="match status" value="1"/>
</dbReference>
<dbReference type="InterPro" id="IPR041380">
    <property type="entry name" value="Acetyltransf_17"/>
</dbReference>
<dbReference type="STRING" id="745366.GA0070213_114164"/>
<dbReference type="AlphaFoldDB" id="A0A1C5JVZ9"/>
<evidence type="ECO:0000256" key="2">
    <source>
        <dbReference type="ARBA" id="ARBA00022679"/>
    </source>
</evidence>
<dbReference type="Gene3D" id="3.30.1050.10">
    <property type="entry name" value="SCP2 sterol-binding domain"/>
    <property type="match status" value="1"/>
</dbReference>
<dbReference type="InterPro" id="IPR022902">
    <property type="entry name" value="NAcTrfase_Eis"/>
</dbReference>
<dbReference type="NCBIfam" id="NF002367">
    <property type="entry name" value="PRK01346.1-4"/>
    <property type="match status" value="1"/>
</dbReference>
<dbReference type="InterPro" id="IPR051554">
    <property type="entry name" value="Acetyltransferase_Eis"/>
</dbReference>
<keyword evidence="3 4" id="KW-0012">Acyltransferase</keyword>
<sequence>MPTPTVIGYTRAMTDAVVPRAEDFDEIAALLALAFHNDLDPEMQAIERPIFEPERSLLVRDGRTAVAHAAAFSRDLAVPGADVPAAHVTMVGVAPTHRRRGLLSGLMRRQLREIRDARREPVAVLWASEGRIYPRFGYGSAAQRLVLSADTTGLRLPDPTPAEGTLRLDRPAAHAGELARLYERARADRPGWSRRDERWWAYVLAEVKSLRGGATERRVLLHDGPDGLDGYALYRTRDEWSAGVPRSEVQVAEVVAHTPAAYLALWRLLLSVDLTRRLSFPIAAVDEPLLRLVDEPRQLAPVLADGLWVRVVDVPAALAARRYAADVDVVVEVVDALLPENSGRWRLVGGPAGAECTATTAPAGLACDVRALGELYLGGATPAALAATGRVRELIPDTLATTTPAFTWHRSPTPMEVF</sequence>
<organism evidence="6 7">
    <name type="scientific">Micromonospora humi</name>
    <dbReference type="NCBI Taxonomy" id="745366"/>
    <lineage>
        <taxon>Bacteria</taxon>
        <taxon>Bacillati</taxon>
        <taxon>Actinomycetota</taxon>
        <taxon>Actinomycetes</taxon>
        <taxon>Micromonosporales</taxon>
        <taxon>Micromonosporaceae</taxon>
        <taxon>Micromonospora</taxon>
    </lineage>
</organism>
<dbReference type="HAMAP" id="MF_01812">
    <property type="entry name" value="Eis"/>
    <property type="match status" value="1"/>
</dbReference>
<feature type="domain" description="N-acetyltransferase" evidence="5">
    <location>
        <begin position="12"/>
        <end position="159"/>
    </location>
</feature>
<dbReference type="PANTHER" id="PTHR37817">
    <property type="entry name" value="N-ACETYLTRANSFERASE EIS"/>
    <property type="match status" value="1"/>
</dbReference>
<dbReference type="Gene3D" id="3.40.630.30">
    <property type="match status" value="2"/>
</dbReference>
<keyword evidence="2 4" id="KW-0808">Transferase</keyword>
<dbReference type="InterPro" id="IPR016181">
    <property type="entry name" value="Acyl_CoA_acyltransferase"/>
</dbReference>
<dbReference type="InterPro" id="IPR036527">
    <property type="entry name" value="SCP2_sterol-bd_dom_sf"/>
</dbReference>
<evidence type="ECO:0000313" key="6">
    <source>
        <dbReference type="EMBL" id="SCG74730.1"/>
    </source>
</evidence>
<proteinExistence type="inferred from homology"/>
<dbReference type="SUPFAM" id="SSF55718">
    <property type="entry name" value="SCP-like"/>
    <property type="match status" value="1"/>
</dbReference>
<feature type="active site" description="Proton donor" evidence="4">
    <location>
        <position position="133"/>
    </location>
</feature>
<feature type="binding site" evidence="4">
    <location>
        <begin position="128"/>
        <end position="129"/>
    </location>
    <ligand>
        <name>acetyl-CoA</name>
        <dbReference type="ChEBI" id="CHEBI:57288"/>
    </ligand>
</feature>
<dbReference type="Pfam" id="PF13527">
    <property type="entry name" value="Acetyltransf_9"/>
    <property type="match status" value="1"/>
</dbReference>
<dbReference type="PANTHER" id="PTHR37817:SF1">
    <property type="entry name" value="N-ACETYLTRANSFERASE EIS"/>
    <property type="match status" value="1"/>
</dbReference>
<dbReference type="GO" id="GO:0030649">
    <property type="term" value="P:aminoglycoside antibiotic catabolic process"/>
    <property type="evidence" value="ECO:0007669"/>
    <property type="project" value="TreeGrafter"/>
</dbReference>
<comment type="similarity">
    <text evidence="1 4">Belongs to the acetyltransferase Eis family.</text>
</comment>
<evidence type="ECO:0000259" key="5">
    <source>
        <dbReference type="PROSITE" id="PS51186"/>
    </source>
</evidence>
<evidence type="ECO:0000256" key="4">
    <source>
        <dbReference type="HAMAP-Rule" id="MF_01812"/>
    </source>
</evidence>
<dbReference type="SUPFAM" id="SSF55729">
    <property type="entry name" value="Acyl-CoA N-acyltransferases (Nat)"/>
    <property type="match status" value="1"/>
</dbReference>
<dbReference type="InterPro" id="IPR025559">
    <property type="entry name" value="Eis_dom"/>
</dbReference>
<dbReference type="InterPro" id="IPR000182">
    <property type="entry name" value="GNAT_dom"/>
</dbReference>
<dbReference type="Pfam" id="PF17668">
    <property type="entry name" value="Acetyltransf_17"/>
    <property type="match status" value="1"/>
</dbReference>
<keyword evidence="7" id="KW-1185">Reference proteome</keyword>
<dbReference type="PROSITE" id="PS51186">
    <property type="entry name" value="GNAT"/>
    <property type="match status" value="1"/>
</dbReference>
<comment type="subunit">
    <text evidence="4">Homohexamer; trimer of dimers.</text>
</comment>
<evidence type="ECO:0000313" key="7">
    <source>
        <dbReference type="Proteomes" id="UP000199360"/>
    </source>
</evidence>
<dbReference type="Proteomes" id="UP000199360">
    <property type="component" value="Unassembled WGS sequence"/>
</dbReference>
<feature type="binding site" evidence="4">
    <location>
        <begin position="99"/>
        <end position="104"/>
    </location>
    <ligand>
        <name>acetyl-CoA</name>
        <dbReference type="ChEBI" id="CHEBI:57288"/>
    </ligand>
</feature>
<protein>
    <submittedName>
        <fullName evidence="6">Predicted acetyltransferase</fullName>
    </submittedName>
</protein>
<dbReference type="GO" id="GO:0034069">
    <property type="term" value="F:aminoglycoside N-acetyltransferase activity"/>
    <property type="evidence" value="ECO:0007669"/>
    <property type="project" value="TreeGrafter"/>
</dbReference>
<accession>A0A1C5JVZ9</accession>
<name>A0A1C5JVZ9_9ACTN</name>
<dbReference type="OrthoDB" id="8399956at2"/>
<dbReference type="EMBL" id="FMDM01000014">
    <property type="protein sequence ID" value="SCG74730.1"/>
    <property type="molecule type" value="Genomic_DNA"/>
</dbReference>
<feature type="binding site" evidence="4">
    <location>
        <begin position="91"/>
        <end position="93"/>
    </location>
    <ligand>
        <name>acetyl-CoA</name>
        <dbReference type="ChEBI" id="CHEBI:57288"/>
    </ligand>
</feature>
<reference evidence="7" key="1">
    <citation type="submission" date="2016-06" db="EMBL/GenBank/DDBJ databases">
        <authorList>
            <person name="Varghese N."/>
            <person name="Submissions Spin"/>
        </authorList>
    </citation>
    <scope>NUCLEOTIDE SEQUENCE [LARGE SCALE GENOMIC DNA]</scope>
    <source>
        <strain evidence="7">DSM 45647</strain>
    </source>
</reference>
<gene>
    <name evidence="6" type="ORF">GA0070213_114164</name>
</gene>
<evidence type="ECO:0000256" key="1">
    <source>
        <dbReference type="ARBA" id="ARBA00009213"/>
    </source>
</evidence>